<accession>A0ABR3WP93</accession>
<feature type="region of interest" description="Disordered" evidence="1">
    <location>
        <begin position="14"/>
        <end position="35"/>
    </location>
</feature>
<sequence length="151" mass="16788">MYTLRRYYSRLSPQLTRSRSERALESIRVPSATTDKEGRILPDSLEKTLRIHRASNRASIFRKIAYNKPSPDVFRPALSKRSPDEKQHGGLKQEVQDSPNGKCASDLEKSSASMQKAQKGPSSELETSATIRPGENGQNESIQDGQSQKAG</sequence>
<name>A0ABR3WP93_9EURO</name>
<evidence type="ECO:0000313" key="2">
    <source>
        <dbReference type="EMBL" id="KAL1865282.1"/>
    </source>
</evidence>
<dbReference type="EMBL" id="JAVDPF010000062">
    <property type="protein sequence ID" value="KAL1865282.1"/>
    <property type="molecule type" value="Genomic_DNA"/>
</dbReference>
<proteinExistence type="predicted"/>
<protein>
    <submittedName>
        <fullName evidence="2">Uncharacterized protein</fullName>
    </submittedName>
</protein>
<gene>
    <name evidence="2" type="ORF">Plec18167_009477</name>
</gene>
<evidence type="ECO:0000313" key="3">
    <source>
        <dbReference type="Proteomes" id="UP001583193"/>
    </source>
</evidence>
<keyword evidence="3" id="KW-1185">Reference proteome</keyword>
<feature type="compositionally biased region" description="Polar residues" evidence="1">
    <location>
        <begin position="110"/>
        <end position="151"/>
    </location>
</feature>
<dbReference type="Proteomes" id="UP001583193">
    <property type="component" value="Unassembled WGS sequence"/>
</dbReference>
<reference evidence="2 3" key="1">
    <citation type="journal article" date="2024" name="IMA Fungus">
        <title>IMA Genome - F19 : A genome assembly and annotation guide to empower mycologists, including annotated draft genome sequences of Ceratocystis pirilliformis, Diaporthe australafricana, Fusarium ophioides, Paecilomyces lecythidis, and Sporothrix stenoceras.</title>
        <authorList>
            <person name="Aylward J."/>
            <person name="Wilson A.M."/>
            <person name="Visagie C.M."/>
            <person name="Spraker J."/>
            <person name="Barnes I."/>
            <person name="Buitendag C."/>
            <person name="Ceriani C."/>
            <person name="Del Mar Angel L."/>
            <person name="du Plessis D."/>
            <person name="Fuchs T."/>
            <person name="Gasser K."/>
            <person name="Kramer D."/>
            <person name="Li W."/>
            <person name="Munsamy K."/>
            <person name="Piso A."/>
            <person name="Price J.L."/>
            <person name="Sonnekus B."/>
            <person name="Thomas C."/>
            <person name="van der Nest A."/>
            <person name="van Dijk A."/>
            <person name="van Heerden A."/>
            <person name="van Vuuren N."/>
            <person name="Yilmaz N."/>
            <person name="Duong T.A."/>
            <person name="van der Merwe N.A."/>
            <person name="Wingfield M.J."/>
            <person name="Wingfield B.D."/>
        </authorList>
    </citation>
    <scope>NUCLEOTIDE SEQUENCE [LARGE SCALE GENOMIC DNA]</scope>
    <source>
        <strain evidence="2 3">CMW 18167</strain>
    </source>
</reference>
<feature type="region of interest" description="Disordered" evidence="1">
    <location>
        <begin position="69"/>
        <end position="151"/>
    </location>
</feature>
<evidence type="ECO:0000256" key="1">
    <source>
        <dbReference type="SAM" id="MobiDB-lite"/>
    </source>
</evidence>
<comment type="caution">
    <text evidence="2">The sequence shown here is derived from an EMBL/GenBank/DDBJ whole genome shotgun (WGS) entry which is preliminary data.</text>
</comment>
<organism evidence="2 3">
    <name type="scientific">Paecilomyces lecythidis</name>
    <dbReference type="NCBI Taxonomy" id="3004212"/>
    <lineage>
        <taxon>Eukaryota</taxon>
        <taxon>Fungi</taxon>
        <taxon>Dikarya</taxon>
        <taxon>Ascomycota</taxon>
        <taxon>Pezizomycotina</taxon>
        <taxon>Eurotiomycetes</taxon>
        <taxon>Eurotiomycetidae</taxon>
        <taxon>Eurotiales</taxon>
        <taxon>Thermoascaceae</taxon>
        <taxon>Paecilomyces</taxon>
    </lineage>
</organism>